<evidence type="ECO:0000313" key="4">
    <source>
        <dbReference type="Proteomes" id="UP000287166"/>
    </source>
</evidence>
<dbReference type="Proteomes" id="UP000287166">
    <property type="component" value="Unassembled WGS sequence"/>
</dbReference>
<evidence type="ECO:0000313" key="3">
    <source>
        <dbReference type="EMBL" id="GBE86256.1"/>
    </source>
</evidence>
<dbReference type="Pfam" id="PF17667">
    <property type="entry name" value="Pkinase_fungal"/>
    <property type="match status" value="1"/>
</dbReference>
<accession>A0A401GVM2</accession>
<name>A0A401GVM2_9APHY</name>
<dbReference type="OrthoDB" id="2797568at2759"/>
<protein>
    <recommendedName>
        <fullName evidence="2">Fungal-type protein kinase domain-containing protein</fullName>
    </recommendedName>
</protein>
<organism evidence="3 4">
    <name type="scientific">Sparassis crispa</name>
    <dbReference type="NCBI Taxonomy" id="139825"/>
    <lineage>
        <taxon>Eukaryota</taxon>
        <taxon>Fungi</taxon>
        <taxon>Dikarya</taxon>
        <taxon>Basidiomycota</taxon>
        <taxon>Agaricomycotina</taxon>
        <taxon>Agaricomycetes</taxon>
        <taxon>Polyporales</taxon>
        <taxon>Sparassidaceae</taxon>
        <taxon>Sparassis</taxon>
    </lineage>
</organism>
<sequence>MNSLSCSATPSSSCSSPGRRPKLPTSIMDFHTPNVQEQREAVSLPVAKHPTETWGLWNNETLLRINEFVGDVDTFLKVFVPCNEPCPVPSRKEAISGAFLPLVGIGNELEMYDPLIQGLELITSEFPNKKPLEFCNTSRTDFHFPFARWGTDHHITRPDVVALVANVSAGSAELDKWRDSNVSLVFEAKAKESEDPVLSSSEEHIKTRIQLSRNARNLMLAHSNLYCFVIGIYERIAPIFRFDRESAIVSPPISYQTDPTKLREFLWRFVHPAYSDGVNGMDELSVRATGDCVRWAQDLFTSHGQPLTAEDLEHNHLVTIPPTTVDGESQIYFTLRLRAVKPNLFGRCTVVQEVVRKSDEGADATRYILKESWRQDIRPSELEFYERIEEHIKFSEKRAAQEGEKFELVGLARMVRGVDLGALELSKLERRMGRTPSALFHSHCMEDTNPQSSSLSKAIATLPPRPPQMPPPKKRQADPRKVPLVGATSQDSISLPDAVVTLSRLPAPP</sequence>
<dbReference type="AlphaFoldDB" id="A0A401GVM2"/>
<feature type="domain" description="Fungal-type protein kinase" evidence="2">
    <location>
        <begin position="181"/>
        <end position="390"/>
    </location>
</feature>
<dbReference type="GeneID" id="38783173"/>
<feature type="compositionally biased region" description="Low complexity" evidence="1">
    <location>
        <begin position="1"/>
        <end position="17"/>
    </location>
</feature>
<dbReference type="InParanoid" id="A0A401GVM2"/>
<dbReference type="InterPro" id="IPR040976">
    <property type="entry name" value="Pkinase_fungal"/>
</dbReference>
<evidence type="ECO:0000259" key="2">
    <source>
        <dbReference type="Pfam" id="PF17667"/>
    </source>
</evidence>
<evidence type="ECO:0000256" key="1">
    <source>
        <dbReference type="SAM" id="MobiDB-lite"/>
    </source>
</evidence>
<feature type="region of interest" description="Disordered" evidence="1">
    <location>
        <begin position="445"/>
        <end position="490"/>
    </location>
</feature>
<proteinExistence type="predicted"/>
<comment type="caution">
    <text evidence="3">The sequence shown here is derived from an EMBL/GenBank/DDBJ whole genome shotgun (WGS) entry which is preliminary data.</text>
</comment>
<dbReference type="RefSeq" id="XP_027617169.1">
    <property type="nucleotide sequence ID" value="XM_027761368.1"/>
</dbReference>
<gene>
    <name evidence="3" type="ORF">SCP_0901350</name>
</gene>
<keyword evidence="4" id="KW-1185">Reference proteome</keyword>
<dbReference type="EMBL" id="BFAD01000009">
    <property type="protein sequence ID" value="GBE86256.1"/>
    <property type="molecule type" value="Genomic_DNA"/>
</dbReference>
<feature type="region of interest" description="Disordered" evidence="1">
    <location>
        <begin position="1"/>
        <end position="23"/>
    </location>
</feature>
<reference evidence="3 4" key="1">
    <citation type="journal article" date="2018" name="Sci. Rep.">
        <title>Genome sequence of the cauliflower mushroom Sparassis crispa (Hanabiratake) and its association with beneficial usage.</title>
        <authorList>
            <person name="Kiyama R."/>
            <person name="Furutani Y."/>
            <person name="Kawaguchi K."/>
            <person name="Nakanishi T."/>
        </authorList>
    </citation>
    <scope>NUCLEOTIDE SEQUENCE [LARGE SCALE GENOMIC DNA]</scope>
</reference>